<organism evidence="7 8">
    <name type="scientific">Klebsormidium nitens</name>
    <name type="common">Green alga</name>
    <name type="synonym">Ulothrix nitens</name>
    <dbReference type="NCBI Taxonomy" id="105231"/>
    <lineage>
        <taxon>Eukaryota</taxon>
        <taxon>Viridiplantae</taxon>
        <taxon>Streptophyta</taxon>
        <taxon>Klebsormidiophyceae</taxon>
        <taxon>Klebsormidiales</taxon>
        <taxon>Klebsormidiaceae</taxon>
        <taxon>Klebsormidium</taxon>
    </lineage>
</organism>
<dbReference type="GO" id="GO:0016655">
    <property type="term" value="F:oxidoreductase activity, acting on NAD(P)H, quinone or similar compound as acceptor"/>
    <property type="evidence" value="ECO:0007669"/>
    <property type="project" value="InterPro"/>
</dbReference>
<dbReference type="PANTHER" id="PTHR35515:SF1">
    <property type="entry name" value="NAD(P)H-QUINONE OXIDOREDUCTASE SUBUNIT N, CHLOROPLASTIC"/>
    <property type="match status" value="1"/>
</dbReference>
<evidence type="ECO:0000256" key="1">
    <source>
        <dbReference type="ARBA" id="ARBA00022719"/>
    </source>
</evidence>
<evidence type="ECO:0000313" key="8">
    <source>
        <dbReference type="Proteomes" id="UP000054558"/>
    </source>
</evidence>
<proteinExistence type="predicted"/>
<evidence type="ECO:0000256" key="4">
    <source>
        <dbReference type="ARBA" id="ARBA00022967"/>
    </source>
</evidence>
<evidence type="ECO:0000313" key="7">
    <source>
        <dbReference type="EMBL" id="GAQ89806.1"/>
    </source>
</evidence>
<keyword evidence="6" id="KW-0472">Membrane</keyword>
<keyword evidence="2" id="KW-0521">NADP</keyword>
<dbReference type="Proteomes" id="UP000054558">
    <property type="component" value="Unassembled WGS sequence"/>
</dbReference>
<dbReference type="STRING" id="105231.A0A1Y1ILZ7"/>
<dbReference type="EMBL" id="DF237513">
    <property type="protein sequence ID" value="GAQ89806.1"/>
    <property type="molecule type" value="Genomic_DNA"/>
</dbReference>
<protein>
    <submittedName>
        <fullName evidence="7">NAD(P)H:plastoquinone dehydrogenase complex subunit N</fullName>
    </submittedName>
</protein>
<reference evidence="7 8" key="1">
    <citation type="journal article" date="2014" name="Nat. Commun.">
        <title>Klebsormidium flaccidum genome reveals primary factors for plant terrestrial adaptation.</title>
        <authorList>
            <person name="Hori K."/>
            <person name="Maruyama F."/>
            <person name="Fujisawa T."/>
            <person name="Togashi T."/>
            <person name="Yamamoto N."/>
            <person name="Seo M."/>
            <person name="Sato S."/>
            <person name="Yamada T."/>
            <person name="Mori H."/>
            <person name="Tajima N."/>
            <person name="Moriyama T."/>
            <person name="Ikeuchi M."/>
            <person name="Watanabe M."/>
            <person name="Wada H."/>
            <person name="Kobayashi K."/>
            <person name="Saito M."/>
            <person name="Masuda T."/>
            <person name="Sasaki-Sekimoto Y."/>
            <person name="Mashiguchi K."/>
            <person name="Awai K."/>
            <person name="Shimojima M."/>
            <person name="Masuda S."/>
            <person name="Iwai M."/>
            <person name="Nobusawa T."/>
            <person name="Narise T."/>
            <person name="Kondo S."/>
            <person name="Saito H."/>
            <person name="Sato R."/>
            <person name="Murakawa M."/>
            <person name="Ihara Y."/>
            <person name="Oshima-Yamada Y."/>
            <person name="Ohtaka K."/>
            <person name="Satoh M."/>
            <person name="Sonobe K."/>
            <person name="Ishii M."/>
            <person name="Ohtani R."/>
            <person name="Kanamori-Sato M."/>
            <person name="Honoki R."/>
            <person name="Miyazaki D."/>
            <person name="Mochizuki H."/>
            <person name="Umetsu J."/>
            <person name="Higashi K."/>
            <person name="Shibata D."/>
            <person name="Kamiya Y."/>
            <person name="Sato N."/>
            <person name="Nakamura Y."/>
            <person name="Tabata S."/>
            <person name="Ida S."/>
            <person name="Kurokawa K."/>
            <person name="Ohta H."/>
        </authorList>
    </citation>
    <scope>NUCLEOTIDE SEQUENCE [LARGE SCALE GENOMIC DNA]</scope>
    <source>
        <strain evidence="7 8">NIES-2285</strain>
    </source>
</reference>
<sequence length="258" mass="28162">MAGTVVSNGVVAGQTAGVAFAQHSDARRSRQSAAASASYLPSARRCGTASKPFLSGSSLLLPQSNLISAEKRKNNAVQKGETTCGLLDFVGRDLLRFDTGKWYEDVEQNGAMAMYMPLEGGPEGRYVLKLKDEGYHILNLNARGLGDPEAYLMKVHGVRPAHFGKEPIATFYMPPEVDFRLSLLHPDSKGLVLWLTDGKVLSRAELQYLTLIPVLRPKVRVVVEMGGARQVEWYPLKEIVGMPPPDATILPGEKKTQV</sequence>
<dbReference type="OrthoDB" id="2013402at2759"/>
<dbReference type="GO" id="GO:0016020">
    <property type="term" value="C:membrane"/>
    <property type="evidence" value="ECO:0007669"/>
    <property type="project" value="InterPro"/>
</dbReference>
<keyword evidence="5" id="KW-0520">NAD</keyword>
<gene>
    <name evidence="7" type="ORF">KFL_005640070</name>
</gene>
<accession>A0A1Y1ILZ7</accession>
<evidence type="ECO:0000256" key="5">
    <source>
        <dbReference type="ARBA" id="ARBA00023027"/>
    </source>
</evidence>
<dbReference type="InterPro" id="IPR020874">
    <property type="entry name" value="NAD(P)H-quinone_OxRdtase_su_N"/>
</dbReference>
<dbReference type="OMA" id="VLWIIEG"/>
<evidence type="ECO:0000256" key="2">
    <source>
        <dbReference type="ARBA" id="ARBA00022857"/>
    </source>
</evidence>
<name>A0A1Y1ILZ7_KLENI</name>
<keyword evidence="1" id="KW-0874">Quinone</keyword>
<dbReference type="GO" id="GO:0048038">
    <property type="term" value="F:quinone binding"/>
    <property type="evidence" value="ECO:0007669"/>
    <property type="project" value="UniProtKB-KW"/>
</dbReference>
<evidence type="ECO:0000256" key="6">
    <source>
        <dbReference type="ARBA" id="ARBA00023136"/>
    </source>
</evidence>
<keyword evidence="4" id="KW-1278">Translocase</keyword>
<keyword evidence="8" id="KW-1185">Reference proteome</keyword>
<evidence type="ECO:0000256" key="3">
    <source>
        <dbReference type="ARBA" id="ARBA00022957"/>
    </source>
</evidence>
<dbReference type="AlphaFoldDB" id="A0A1Y1ILZ7"/>
<keyword evidence="3" id="KW-0618">Plastoquinone</keyword>
<dbReference type="Pfam" id="PF11909">
    <property type="entry name" value="NdhN"/>
    <property type="match status" value="1"/>
</dbReference>
<dbReference type="PANTHER" id="PTHR35515">
    <property type="entry name" value="NAD(P)H-QUINONE OXIDOREDUCTASE SUBUNIT N, CHLOROPLASTIC"/>
    <property type="match status" value="1"/>
</dbReference>